<comment type="caution">
    <text evidence="2">The sequence shown here is derived from an EMBL/GenBank/DDBJ whole genome shotgun (WGS) entry which is preliminary data.</text>
</comment>
<sequence>MARVLDASGLLTFEITTHGQTGESLIAMIKEAQRVREEKKEERRKNPEASFIRGSFGDNGPDHHIGENAELLLRHPEFMATDGVHHKLAILRGDQLQTGQRTNEHILMKAESFGCIDTPLGITPSIKEVFSDQTLRLMGLKALIVMHRPVFIEGLPWRIGFGRDDSTLWLDACSAKPEIEWYSWYGFVFSLRQQPGP</sequence>
<evidence type="ECO:0000313" key="3">
    <source>
        <dbReference type="Proteomes" id="UP000178240"/>
    </source>
</evidence>
<dbReference type="EMBL" id="MHIE01000003">
    <property type="protein sequence ID" value="OGY46538.1"/>
    <property type="molecule type" value="Genomic_DNA"/>
</dbReference>
<dbReference type="AlphaFoldDB" id="A0A1G1Y2K9"/>
<dbReference type="Proteomes" id="UP000178240">
    <property type="component" value="Unassembled WGS sequence"/>
</dbReference>
<protein>
    <submittedName>
        <fullName evidence="2">Uncharacterized protein</fullName>
    </submittedName>
</protein>
<evidence type="ECO:0000313" key="2">
    <source>
        <dbReference type="EMBL" id="OGY46538.1"/>
    </source>
</evidence>
<feature type="compositionally biased region" description="Basic and acidic residues" evidence="1">
    <location>
        <begin position="37"/>
        <end position="47"/>
    </location>
</feature>
<organism evidence="2 3">
    <name type="scientific">Candidatus Buchananbacteria bacterium RIFCSPHIGHO2_01_FULL_44_11</name>
    <dbReference type="NCBI Taxonomy" id="1797535"/>
    <lineage>
        <taxon>Bacteria</taxon>
        <taxon>Candidatus Buchananiibacteriota</taxon>
    </lineage>
</organism>
<reference evidence="2 3" key="1">
    <citation type="journal article" date="2016" name="Nat. Commun.">
        <title>Thousands of microbial genomes shed light on interconnected biogeochemical processes in an aquifer system.</title>
        <authorList>
            <person name="Anantharaman K."/>
            <person name="Brown C.T."/>
            <person name="Hug L.A."/>
            <person name="Sharon I."/>
            <person name="Castelle C.J."/>
            <person name="Probst A.J."/>
            <person name="Thomas B.C."/>
            <person name="Singh A."/>
            <person name="Wilkins M.J."/>
            <person name="Karaoz U."/>
            <person name="Brodie E.L."/>
            <person name="Williams K.H."/>
            <person name="Hubbard S.S."/>
            <person name="Banfield J.F."/>
        </authorList>
    </citation>
    <scope>NUCLEOTIDE SEQUENCE [LARGE SCALE GENOMIC DNA]</scope>
</reference>
<name>A0A1G1Y2K9_9BACT</name>
<proteinExistence type="predicted"/>
<dbReference type="STRING" id="1797535.A2744_03780"/>
<feature type="region of interest" description="Disordered" evidence="1">
    <location>
        <begin position="37"/>
        <end position="59"/>
    </location>
</feature>
<evidence type="ECO:0000256" key="1">
    <source>
        <dbReference type="SAM" id="MobiDB-lite"/>
    </source>
</evidence>
<gene>
    <name evidence="2" type="ORF">A2744_03780</name>
</gene>
<accession>A0A1G1Y2K9</accession>